<dbReference type="PANTHER" id="PTHR43775">
    <property type="entry name" value="FATTY ACID SYNTHASE"/>
    <property type="match status" value="1"/>
</dbReference>
<dbReference type="InterPro" id="IPR016036">
    <property type="entry name" value="Malonyl_transacylase_ACP-bd"/>
</dbReference>
<protein>
    <submittedName>
        <fullName evidence="6">Acyl transferase domain-containing protein</fullName>
    </submittedName>
</protein>
<dbReference type="InterPro" id="IPR016035">
    <property type="entry name" value="Acyl_Trfase/lysoPLipase"/>
</dbReference>
<sequence length="1058" mass="112094">MDDRAIAIIGMSCRFPGASSVREYWDVLVAGRCTIGEVPPERFDAKALHHPDPHHEGTIVSTSGGFLPGVADFDADFFRLTPHEAVRMDPQQRLLLESAYEAIEDAGLRLEDIAGSNTAVYTGVGLMSEYWDLLRDCGMTDLHSFVGAGTHSTAAGRLSHALDLRGPSLSVDASCATGLTAVQVACDALRANDIEMAVVGSVSLQLAPDYSVALSKGTVISPTGRCRFGDTGADGYVRSEGVATLVFKRLTDAVAAGDRIHAVIAGIASSNDGRSGGSMIRPSVVGQERALRAAYRDAGISPGDVDYVEAHGTGTVTGDQIELSALGAVLGEGRPAGNRCLVGSAKSNIGHVEAAAGLAGLIKTVLALRHGTVPQTLHVDSPLPLIADKNLPLELATSLRPWPRTDRRVAGVSNFGISGSNTHVVLVAPPEPTRTTTAAWRRPYLVPLSAREPKALERLAESTANRLADGLDLRDVAFSAGLHRSHHPHRLAVVGDDTAEVSRLLGGRPRGGRAVEGPPKVVFVFSGQGSHWAGMARELLTEPVFRDRLRECDAAVRAETGFSPLRLVAAGRLPVGPCEVQSTLWAVQVALAAAWRRWGVEPDEVIGQSMGEISAATATGVLSVAEGAAVVCRRARLVDKLPSGGGMAMVRLPVLDAAVEIAEFADRVAVGVVAGRTSTVLSGDRDALATVVDRLRADGTFGQLVDVNYASHSPHVDRLRPALLDQLAGLRPTAGRVPLWSTVTGELIDGSEMDAEYWADNLRQPVLLAPAIRAAAAVDRPTVFLEIGPHPLLLNEIEELLAADGRDGVAIGSLRRDEPSLRSLLRSAGEAYTAGCELDWRAVNGTGRYVDLPAYPWQRKTFWPTDGNIQTDTVLTWDGSMAASVEETLAGAAEELLASGGYEIRRVRVVRPLPGDASTLAARVTLRATGNGWSFELHGARPSPGSTRRWCVHATGLLARTAARFTPPAEQATQNTRPTPHDVARLLVDNVVTLLELPREEIDLSRRLPALGLDSLLAARLCTELSTELGVSVPVRTVLSGAPLGELAEQLSLLVAGR</sequence>
<dbReference type="SMART" id="SM00825">
    <property type="entry name" value="PKS_KS"/>
    <property type="match status" value="1"/>
</dbReference>
<keyword evidence="1" id="KW-0596">Phosphopantetheine</keyword>
<dbReference type="SMART" id="SM00823">
    <property type="entry name" value="PKS_PP"/>
    <property type="match status" value="1"/>
</dbReference>
<dbReference type="Pfam" id="PF00550">
    <property type="entry name" value="PP-binding"/>
    <property type="match status" value="1"/>
</dbReference>
<dbReference type="InterPro" id="IPR014043">
    <property type="entry name" value="Acyl_transferase_dom"/>
</dbReference>
<dbReference type="InterPro" id="IPR020806">
    <property type="entry name" value="PKS_PP-bd"/>
</dbReference>
<dbReference type="InterPro" id="IPR016039">
    <property type="entry name" value="Thiolase-like"/>
</dbReference>
<dbReference type="InterPro" id="IPR001227">
    <property type="entry name" value="Ac_transferase_dom_sf"/>
</dbReference>
<feature type="domain" description="Ketosynthase family 3 (KS3)" evidence="5">
    <location>
        <begin position="3"/>
        <end position="428"/>
    </location>
</feature>
<dbReference type="GO" id="GO:0071770">
    <property type="term" value="P:DIM/DIP cell wall layer assembly"/>
    <property type="evidence" value="ECO:0007669"/>
    <property type="project" value="TreeGrafter"/>
</dbReference>
<dbReference type="Pfam" id="PF00109">
    <property type="entry name" value="ketoacyl-synt"/>
    <property type="match status" value="1"/>
</dbReference>
<dbReference type="InterPro" id="IPR014031">
    <property type="entry name" value="Ketoacyl_synth_C"/>
</dbReference>
<dbReference type="PROSITE" id="PS50075">
    <property type="entry name" value="CARRIER"/>
    <property type="match status" value="1"/>
</dbReference>
<name>A0A7W9KE46_9PSEU</name>
<organism evidence="6 7">
    <name type="scientific">Kutzneria kofuensis</name>
    <dbReference type="NCBI Taxonomy" id="103725"/>
    <lineage>
        <taxon>Bacteria</taxon>
        <taxon>Bacillati</taxon>
        <taxon>Actinomycetota</taxon>
        <taxon>Actinomycetes</taxon>
        <taxon>Pseudonocardiales</taxon>
        <taxon>Pseudonocardiaceae</taxon>
        <taxon>Kutzneria</taxon>
    </lineage>
</organism>
<evidence type="ECO:0000313" key="6">
    <source>
        <dbReference type="EMBL" id="MBB5890939.1"/>
    </source>
</evidence>
<dbReference type="GO" id="GO:0031177">
    <property type="term" value="F:phosphopantetheine binding"/>
    <property type="evidence" value="ECO:0007669"/>
    <property type="project" value="InterPro"/>
</dbReference>
<dbReference type="Gene3D" id="3.30.70.3290">
    <property type="match status" value="1"/>
</dbReference>
<dbReference type="SUPFAM" id="SSF55048">
    <property type="entry name" value="Probable ACP-binding domain of malonyl-CoA ACP transacylase"/>
    <property type="match status" value="1"/>
</dbReference>
<gene>
    <name evidence="6" type="ORF">BJ998_002135</name>
</gene>
<dbReference type="InterPro" id="IPR006162">
    <property type="entry name" value="Ppantetheine_attach_site"/>
</dbReference>
<evidence type="ECO:0000256" key="3">
    <source>
        <dbReference type="ARBA" id="ARBA00022679"/>
    </source>
</evidence>
<dbReference type="PROSITE" id="PS00012">
    <property type="entry name" value="PHOSPHOPANTETHEINE"/>
    <property type="match status" value="1"/>
</dbReference>
<dbReference type="PANTHER" id="PTHR43775:SF37">
    <property type="entry name" value="SI:DKEY-61P9.11"/>
    <property type="match status" value="1"/>
</dbReference>
<dbReference type="Pfam" id="PF16197">
    <property type="entry name" value="KAsynt_C_assoc"/>
    <property type="match status" value="1"/>
</dbReference>
<dbReference type="SUPFAM" id="SSF53901">
    <property type="entry name" value="Thiolase-like"/>
    <property type="match status" value="1"/>
</dbReference>
<dbReference type="Proteomes" id="UP000585638">
    <property type="component" value="Unassembled WGS sequence"/>
</dbReference>
<dbReference type="GO" id="GO:0004312">
    <property type="term" value="F:fatty acid synthase activity"/>
    <property type="evidence" value="ECO:0007669"/>
    <property type="project" value="TreeGrafter"/>
</dbReference>
<dbReference type="GO" id="GO:0005886">
    <property type="term" value="C:plasma membrane"/>
    <property type="evidence" value="ECO:0007669"/>
    <property type="project" value="TreeGrafter"/>
</dbReference>
<dbReference type="SMART" id="SM00827">
    <property type="entry name" value="PKS_AT"/>
    <property type="match status" value="1"/>
</dbReference>
<dbReference type="Gene3D" id="3.40.47.10">
    <property type="match status" value="1"/>
</dbReference>
<evidence type="ECO:0000256" key="1">
    <source>
        <dbReference type="ARBA" id="ARBA00022450"/>
    </source>
</evidence>
<accession>A0A7W9KE46</accession>
<dbReference type="Pfam" id="PF00698">
    <property type="entry name" value="Acyl_transf_1"/>
    <property type="match status" value="1"/>
</dbReference>
<reference evidence="6 7" key="1">
    <citation type="submission" date="2020-08" db="EMBL/GenBank/DDBJ databases">
        <title>Sequencing the genomes of 1000 actinobacteria strains.</title>
        <authorList>
            <person name="Klenk H.-P."/>
        </authorList>
    </citation>
    <scope>NUCLEOTIDE SEQUENCE [LARGE SCALE GENOMIC DNA]</scope>
    <source>
        <strain evidence="6 7">DSM 43851</strain>
    </source>
</reference>
<dbReference type="RefSeq" id="WP_184860722.1">
    <property type="nucleotide sequence ID" value="NZ_JACHIR010000001.1"/>
</dbReference>
<dbReference type="InterPro" id="IPR050091">
    <property type="entry name" value="PKS_NRPS_Biosynth_Enz"/>
</dbReference>
<evidence type="ECO:0000259" key="5">
    <source>
        <dbReference type="PROSITE" id="PS52004"/>
    </source>
</evidence>
<dbReference type="PROSITE" id="PS52004">
    <property type="entry name" value="KS3_2"/>
    <property type="match status" value="1"/>
</dbReference>
<keyword evidence="3 6" id="KW-0808">Transferase</keyword>
<dbReference type="GO" id="GO:0006633">
    <property type="term" value="P:fatty acid biosynthetic process"/>
    <property type="evidence" value="ECO:0007669"/>
    <property type="project" value="TreeGrafter"/>
</dbReference>
<dbReference type="InterPro" id="IPR032821">
    <property type="entry name" value="PKS_assoc"/>
</dbReference>
<dbReference type="InterPro" id="IPR014030">
    <property type="entry name" value="Ketoacyl_synth_N"/>
</dbReference>
<dbReference type="InterPro" id="IPR036736">
    <property type="entry name" value="ACP-like_sf"/>
</dbReference>
<comment type="caution">
    <text evidence="6">The sequence shown here is derived from an EMBL/GenBank/DDBJ whole genome shotgun (WGS) entry which is preliminary data.</text>
</comment>
<keyword evidence="2" id="KW-0597">Phosphoprotein</keyword>
<dbReference type="Gene3D" id="3.40.366.10">
    <property type="entry name" value="Malonyl-Coenzyme A Acyl Carrier Protein, domain 2"/>
    <property type="match status" value="1"/>
</dbReference>
<evidence type="ECO:0000256" key="2">
    <source>
        <dbReference type="ARBA" id="ARBA00022553"/>
    </source>
</evidence>
<evidence type="ECO:0000259" key="4">
    <source>
        <dbReference type="PROSITE" id="PS50075"/>
    </source>
</evidence>
<dbReference type="SUPFAM" id="SSF47336">
    <property type="entry name" value="ACP-like"/>
    <property type="match status" value="1"/>
</dbReference>
<dbReference type="InterPro" id="IPR009081">
    <property type="entry name" value="PP-bd_ACP"/>
</dbReference>
<dbReference type="CDD" id="cd00833">
    <property type="entry name" value="PKS"/>
    <property type="match status" value="1"/>
</dbReference>
<dbReference type="EMBL" id="JACHIR010000001">
    <property type="protein sequence ID" value="MBB5890939.1"/>
    <property type="molecule type" value="Genomic_DNA"/>
</dbReference>
<dbReference type="Pfam" id="PF02801">
    <property type="entry name" value="Ketoacyl-synt_C"/>
    <property type="match status" value="1"/>
</dbReference>
<feature type="domain" description="Carrier" evidence="4">
    <location>
        <begin position="978"/>
        <end position="1055"/>
    </location>
</feature>
<dbReference type="AlphaFoldDB" id="A0A7W9KE46"/>
<evidence type="ECO:0000313" key="7">
    <source>
        <dbReference type="Proteomes" id="UP000585638"/>
    </source>
</evidence>
<dbReference type="SUPFAM" id="SSF52151">
    <property type="entry name" value="FabD/lysophospholipase-like"/>
    <property type="match status" value="1"/>
</dbReference>
<dbReference type="Gene3D" id="1.10.1200.10">
    <property type="entry name" value="ACP-like"/>
    <property type="match status" value="1"/>
</dbReference>
<dbReference type="InterPro" id="IPR020841">
    <property type="entry name" value="PKS_Beta-ketoAc_synthase_dom"/>
</dbReference>
<keyword evidence="7" id="KW-1185">Reference proteome</keyword>
<proteinExistence type="predicted"/>
<dbReference type="GO" id="GO:0005737">
    <property type="term" value="C:cytoplasm"/>
    <property type="evidence" value="ECO:0007669"/>
    <property type="project" value="TreeGrafter"/>
</dbReference>